<evidence type="ECO:0000313" key="2">
    <source>
        <dbReference type="Proteomes" id="UP000004949"/>
    </source>
</evidence>
<comment type="caution">
    <text evidence="1">The sequence shown here is derived from an EMBL/GenBank/DDBJ whole genome shotgun (WGS) entry which is preliminary data.</text>
</comment>
<dbReference type="PATRIC" id="fig|1088869.3.peg.1169"/>
<name>G6XIW9_9PROT</name>
<sequence>MIAPWYLIMMVFASSYSGWKMLSIPMTDKEACAVGAAQFLKQTRDEAENKAFCIASGSAP</sequence>
<organism evidence="1 2">
    <name type="scientific">Gluconobacter morbifer G707</name>
    <dbReference type="NCBI Taxonomy" id="1088869"/>
    <lineage>
        <taxon>Bacteria</taxon>
        <taxon>Pseudomonadati</taxon>
        <taxon>Pseudomonadota</taxon>
        <taxon>Alphaproteobacteria</taxon>
        <taxon>Acetobacterales</taxon>
        <taxon>Acetobacteraceae</taxon>
        <taxon>Gluconobacter</taxon>
    </lineage>
</organism>
<protein>
    <submittedName>
        <fullName evidence="1">Uncharacterized protein</fullName>
    </submittedName>
</protein>
<proteinExistence type="predicted"/>
<dbReference type="Proteomes" id="UP000004949">
    <property type="component" value="Unassembled WGS sequence"/>
</dbReference>
<gene>
    <name evidence="1" type="ORF">GMO_11690</name>
</gene>
<reference evidence="1 2" key="1">
    <citation type="submission" date="2011-10" db="EMBL/GenBank/DDBJ databases">
        <title>Genome sequence of Gluconobacter morbifer G707, isolated from Drosophila gut.</title>
        <authorList>
            <person name="Lee W.-J."/>
            <person name="Kim E.-K."/>
        </authorList>
    </citation>
    <scope>NUCLEOTIDE SEQUENCE [LARGE SCALE GENOMIC DNA]</scope>
    <source>
        <strain evidence="1 2">G707</strain>
    </source>
</reference>
<evidence type="ECO:0000313" key="1">
    <source>
        <dbReference type="EMBL" id="EHH68399.1"/>
    </source>
</evidence>
<dbReference type="STRING" id="1088869.GMO_11690"/>
<keyword evidence="2" id="KW-1185">Reference proteome</keyword>
<accession>G6XIW9</accession>
<dbReference type="AlphaFoldDB" id="G6XIW9"/>
<dbReference type="EMBL" id="AGQV01000002">
    <property type="protein sequence ID" value="EHH68399.1"/>
    <property type="molecule type" value="Genomic_DNA"/>
</dbReference>
<dbReference type="RefSeq" id="WP_008851318.1">
    <property type="nucleotide sequence ID" value="NZ_AGQV01000002.1"/>
</dbReference>